<gene>
    <name evidence="1" type="ORF">WISP_107330</name>
</gene>
<protein>
    <submittedName>
        <fullName evidence="1">Uncharacterized protein</fullName>
    </submittedName>
</protein>
<dbReference type="EMBL" id="WHWB01034397">
    <property type="protein sequence ID" value="KAJ7410577.1"/>
    <property type="molecule type" value="Genomic_DNA"/>
</dbReference>
<reference evidence="1" key="1">
    <citation type="submission" date="2019-10" db="EMBL/GenBank/DDBJ databases">
        <authorList>
            <person name="Soares A.E.R."/>
            <person name="Aleixo A."/>
            <person name="Schneider P."/>
            <person name="Miyaki C.Y."/>
            <person name="Schneider M.P."/>
            <person name="Mello C."/>
            <person name="Vasconcelos A.T.R."/>
        </authorList>
    </citation>
    <scope>NUCLEOTIDE SEQUENCE</scope>
    <source>
        <tissue evidence="1">Muscle</tissue>
    </source>
</reference>
<keyword evidence="2" id="KW-1185">Reference proteome</keyword>
<evidence type="ECO:0000313" key="1">
    <source>
        <dbReference type="EMBL" id="KAJ7410577.1"/>
    </source>
</evidence>
<evidence type="ECO:0000313" key="2">
    <source>
        <dbReference type="Proteomes" id="UP001145742"/>
    </source>
</evidence>
<comment type="caution">
    <text evidence="1">The sequence shown here is derived from an EMBL/GenBank/DDBJ whole genome shotgun (WGS) entry which is preliminary data.</text>
</comment>
<name>A0ABQ9CWI6_9PASS</name>
<accession>A0ABQ9CWI6</accession>
<organism evidence="1 2">
    <name type="scientific">Willisornis vidua</name>
    <name type="common">Xingu scale-backed antbird</name>
    <dbReference type="NCBI Taxonomy" id="1566151"/>
    <lineage>
        <taxon>Eukaryota</taxon>
        <taxon>Metazoa</taxon>
        <taxon>Chordata</taxon>
        <taxon>Craniata</taxon>
        <taxon>Vertebrata</taxon>
        <taxon>Euteleostomi</taxon>
        <taxon>Archelosauria</taxon>
        <taxon>Archosauria</taxon>
        <taxon>Dinosauria</taxon>
        <taxon>Saurischia</taxon>
        <taxon>Theropoda</taxon>
        <taxon>Coelurosauria</taxon>
        <taxon>Aves</taxon>
        <taxon>Neognathae</taxon>
        <taxon>Neoaves</taxon>
        <taxon>Telluraves</taxon>
        <taxon>Australaves</taxon>
        <taxon>Passeriformes</taxon>
        <taxon>Thamnophilidae</taxon>
        <taxon>Willisornis</taxon>
    </lineage>
</organism>
<proteinExistence type="predicted"/>
<dbReference type="Proteomes" id="UP001145742">
    <property type="component" value="Unassembled WGS sequence"/>
</dbReference>
<sequence>MSQQCVLVAKEANGILGCMTNSGASRIRAVIVPLYWALVRSHIESCVRFFLTTRKILRCWSESEKDNEADEGSGAQVFEEQLKELGVFSLEKMRLSGDLIILCNYPGGRLYPGEGREALTLHLGSWQFASSTQDTWESILDHE</sequence>